<dbReference type="Proteomes" id="UP001281147">
    <property type="component" value="Unassembled WGS sequence"/>
</dbReference>
<organism evidence="1 2">
    <name type="scientific">Vermiconidia calcicola</name>
    <dbReference type="NCBI Taxonomy" id="1690605"/>
    <lineage>
        <taxon>Eukaryota</taxon>
        <taxon>Fungi</taxon>
        <taxon>Dikarya</taxon>
        <taxon>Ascomycota</taxon>
        <taxon>Pezizomycotina</taxon>
        <taxon>Dothideomycetes</taxon>
        <taxon>Dothideomycetidae</taxon>
        <taxon>Mycosphaerellales</taxon>
        <taxon>Extremaceae</taxon>
        <taxon>Vermiconidia</taxon>
    </lineage>
</organism>
<evidence type="ECO:0000313" key="2">
    <source>
        <dbReference type="Proteomes" id="UP001281147"/>
    </source>
</evidence>
<sequence>MAAVVSLKPETVRQLLPGGFSITRPILHHYQIHDSDLSALLAATPMLQYFEYHATTDYAWYTRLTSPRRKGATSEHGVGPEPLYDALHHVTDSLRELHMFHDFDEDSIHFNQSCLVGHEPPIRQRKELSNLKHLHTLTIPYTTLLGWNRKDCD</sequence>
<keyword evidence="2" id="KW-1185">Reference proteome</keyword>
<dbReference type="EMBL" id="JAUTXU010000102">
    <property type="protein sequence ID" value="KAK3708289.1"/>
    <property type="molecule type" value="Genomic_DNA"/>
</dbReference>
<protein>
    <submittedName>
        <fullName evidence="1">Uncharacterized protein</fullName>
    </submittedName>
</protein>
<proteinExistence type="predicted"/>
<comment type="caution">
    <text evidence="1">The sequence shown here is derived from an EMBL/GenBank/DDBJ whole genome shotgun (WGS) entry which is preliminary data.</text>
</comment>
<evidence type="ECO:0000313" key="1">
    <source>
        <dbReference type="EMBL" id="KAK3708289.1"/>
    </source>
</evidence>
<accession>A0ACC3N2U2</accession>
<name>A0ACC3N2U2_9PEZI</name>
<gene>
    <name evidence="1" type="ORF">LTR37_011554</name>
</gene>
<reference evidence="1" key="1">
    <citation type="submission" date="2023-07" db="EMBL/GenBank/DDBJ databases">
        <title>Black Yeasts Isolated from many extreme environments.</title>
        <authorList>
            <person name="Coleine C."/>
            <person name="Stajich J.E."/>
            <person name="Selbmann L."/>
        </authorList>
    </citation>
    <scope>NUCLEOTIDE SEQUENCE</scope>
    <source>
        <strain evidence="1">CCFEE 5714</strain>
    </source>
</reference>